<dbReference type="Pfam" id="PF01584">
    <property type="entry name" value="CheW"/>
    <property type="match status" value="1"/>
</dbReference>
<proteinExistence type="predicted"/>
<dbReference type="GO" id="GO:0000160">
    <property type="term" value="P:phosphorelay signal transduction system"/>
    <property type="evidence" value="ECO:0007669"/>
    <property type="project" value="InterPro"/>
</dbReference>
<dbReference type="SUPFAM" id="SSF52172">
    <property type="entry name" value="CheY-like"/>
    <property type="match status" value="1"/>
</dbReference>
<dbReference type="Gene3D" id="2.30.30.40">
    <property type="entry name" value="SH3 Domains"/>
    <property type="match status" value="1"/>
</dbReference>
<gene>
    <name evidence="4" type="ORF">H9784_01480</name>
</gene>
<dbReference type="InterPro" id="IPR024181">
    <property type="entry name" value="Chemotax_regulator_CheV"/>
</dbReference>
<feature type="domain" description="CheW-like" evidence="3">
    <location>
        <begin position="14"/>
        <end position="159"/>
    </location>
</feature>
<dbReference type="EMBL" id="DWZD01000011">
    <property type="protein sequence ID" value="HJA78231.1"/>
    <property type="molecule type" value="Genomic_DNA"/>
</dbReference>
<dbReference type="PANTHER" id="PTHR47233">
    <property type="entry name" value="CHEMOTAXIS PROTEIN CHEV"/>
    <property type="match status" value="1"/>
</dbReference>
<dbReference type="Pfam" id="PF00072">
    <property type="entry name" value="Response_reg"/>
    <property type="match status" value="1"/>
</dbReference>
<dbReference type="InterPro" id="IPR036061">
    <property type="entry name" value="CheW-like_dom_sf"/>
</dbReference>
<comment type="caution">
    <text evidence="4">The sequence shown here is derived from an EMBL/GenBank/DDBJ whole genome shotgun (WGS) entry which is preliminary data.</text>
</comment>
<evidence type="ECO:0000259" key="3">
    <source>
        <dbReference type="PROSITE" id="PS50851"/>
    </source>
</evidence>
<dbReference type="PANTHER" id="PTHR47233:SF3">
    <property type="entry name" value="CHEMOTAXIS PROTEIN CHEV"/>
    <property type="match status" value="1"/>
</dbReference>
<dbReference type="PIRSF" id="PIRSF002867">
    <property type="entry name" value="CheV"/>
    <property type="match status" value="1"/>
</dbReference>
<accession>A0A9D2HJR1</accession>
<protein>
    <submittedName>
        <fullName evidence="4">Chemotaxis protein</fullName>
    </submittedName>
</protein>
<dbReference type="SUPFAM" id="SSF50341">
    <property type="entry name" value="CheW-like"/>
    <property type="match status" value="1"/>
</dbReference>
<keyword evidence="1" id="KW-0597">Phosphoprotein</keyword>
<dbReference type="GO" id="GO:0006935">
    <property type="term" value="P:chemotaxis"/>
    <property type="evidence" value="ECO:0007669"/>
    <property type="project" value="InterPro"/>
</dbReference>
<dbReference type="Gene3D" id="2.40.50.180">
    <property type="entry name" value="CheA-289, Domain 4"/>
    <property type="match status" value="1"/>
</dbReference>
<dbReference type="Gene3D" id="3.40.50.2300">
    <property type="match status" value="1"/>
</dbReference>
<dbReference type="InterPro" id="IPR002545">
    <property type="entry name" value="CheW-lke_dom"/>
</dbReference>
<dbReference type="PROSITE" id="PS50851">
    <property type="entry name" value="CHEW"/>
    <property type="match status" value="1"/>
</dbReference>
<reference evidence="4" key="2">
    <citation type="submission" date="2021-04" db="EMBL/GenBank/DDBJ databases">
        <authorList>
            <person name="Gilroy R."/>
        </authorList>
    </citation>
    <scope>NUCLEOTIDE SEQUENCE</scope>
    <source>
        <strain evidence="4">5032</strain>
    </source>
</reference>
<dbReference type="PROSITE" id="PS50110">
    <property type="entry name" value="RESPONSE_REGULATORY"/>
    <property type="match status" value="1"/>
</dbReference>
<organism evidence="4 5">
    <name type="scientific">Candidatus Desulfovibrio intestinavium</name>
    <dbReference type="NCBI Taxonomy" id="2838534"/>
    <lineage>
        <taxon>Bacteria</taxon>
        <taxon>Pseudomonadati</taxon>
        <taxon>Thermodesulfobacteriota</taxon>
        <taxon>Desulfovibrionia</taxon>
        <taxon>Desulfovibrionales</taxon>
        <taxon>Desulfovibrionaceae</taxon>
        <taxon>Desulfovibrio</taxon>
    </lineage>
</organism>
<evidence type="ECO:0000313" key="5">
    <source>
        <dbReference type="Proteomes" id="UP000823821"/>
    </source>
</evidence>
<evidence type="ECO:0000256" key="1">
    <source>
        <dbReference type="PROSITE-ProRule" id="PRU00169"/>
    </source>
</evidence>
<feature type="modified residue" description="4-aspartylphosphate" evidence="1">
    <location>
        <position position="243"/>
    </location>
</feature>
<dbReference type="Proteomes" id="UP000823821">
    <property type="component" value="Unassembled WGS sequence"/>
</dbReference>
<dbReference type="SMART" id="SM00448">
    <property type="entry name" value="REC"/>
    <property type="match status" value="1"/>
</dbReference>
<reference evidence="4" key="1">
    <citation type="journal article" date="2021" name="PeerJ">
        <title>Extensive microbial diversity within the chicken gut microbiome revealed by metagenomics and culture.</title>
        <authorList>
            <person name="Gilroy R."/>
            <person name="Ravi A."/>
            <person name="Getino M."/>
            <person name="Pursley I."/>
            <person name="Horton D.L."/>
            <person name="Alikhan N.F."/>
            <person name="Baker D."/>
            <person name="Gharbi K."/>
            <person name="Hall N."/>
            <person name="Watson M."/>
            <person name="Adriaenssens E.M."/>
            <person name="Foster-Nyarko E."/>
            <person name="Jarju S."/>
            <person name="Secka A."/>
            <person name="Antonio M."/>
            <person name="Oren A."/>
            <person name="Chaudhuri R.R."/>
            <person name="La Ragione R."/>
            <person name="Hildebrand F."/>
            <person name="Pallen M.J."/>
        </authorList>
    </citation>
    <scope>NUCLEOTIDE SEQUENCE</scope>
    <source>
        <strain evidence="4">5032</strain>
    </source>
</reference>
<evidence type="ECO:0000259" key="2">
    <source>
        <dbReference type="PROSITE" id="PS50110"/>
    </source>
</evidence>
<dbReference type="AlphaFoldDB" id="A0A9D2HJR1"/>
<dbReference type="SMART" id="SM00260">
    <property type="entry name" value="CheW"/>
    <property type="match status" value="1"/>
</dbReference>
<evidence type="ECO:0000313" key="4">
    <source>
        <dbReference type="EMBL" id="HJA78231.1"/>
    </source>
</evidence>
<name>A0A9D2HJR1_9BACT</name>
<dbReference type="InterPro" id="IPR011006">
    <property type="entry name" value="CheY-like_superfamily"/>
</dbReference>
<dbReference type="InterPro" id="IPR001789">
    <property type="entry name" value="Sig_transdc_resp-reg_receiver"/>
</dbReference>
<sequence>MSQTNILLETGTNELEIVEFYVNQDGYEGHYGLNVAKVVEIIRRQNVTAMPEMRHPAVLGAFSHRNGRIVPLIDMAKYLGSTPIANDDAKIIVTEFNTVCTGFLVSGVNRIYRLSWTDVEAPGKFLQNISQSSVIGVVRLEERVIFLLDLEAIVAELHPAMAIRFDLNNARQPVEGQVFNILHVDDSSSIRTLVLDLLTKEGRFHVKQCVNGQEAWNELCRLRRLCEENNVPISHYVQGIITDIEMPTMDGLALCKHIKEDAILKALPVAIFSSMINESLARKCAVVGADAQYTKPDLKALSEKLYELVLAAWGKD</sequence>
<feature type="domain" description="Response regulatory" evidence="2">
    <location>
        <begin position="180"/>
        <end position="310"/>
    </location>
</feature>